<evidence type="ECO:0000313" key="2">
    <source>
        <dbReference type="Proteomes" id="UP001500880"/>
    </source>
</evidence>
<sequence>MKISLEKKRVLIRKIQMFFLEERGEDIGELAADQAFEFMKNEVAPFFYNQGVHDARMMAEQKMEALDEDIRSLEKPTHRGG</sequence>
<dbReference type="RefSeq" id="WP_343836350.1">
    <property type="nucleotide sequence ID" value="NZ_BAAADO010000001.1"/>
</dbReference>
<name>A0ABN1AMW6_9BACI</name>
<comment type="caution">
    <text evidence="1">The sequence shown here is derived from an EMBL/GenBank/DDBJ whole genome shotgun (WGS) entry which is preliminary data.</text>
</comment>
<proteinExistence type="predicted"/>
<reference evidence="1 2" key="1">
    <citation type="journal article" date="2019" name="Int. J. Syst. Evol. Microbiol.">
        <title>The Global Catalogue of Microorganisms (GCM) 10K type strain sequencing project: providing services to taxonomists for standard genome sequencing and annotation.</title>
        <authorList>
            <consortium name="The Broad Institute Genomics Platform"/>
            <consortium name="The Broad Institute Genome Sequencing Center for Infectious Disease"/>
            <person name="Wu L."/>
            <person name="Ma J."/>
        </authorList>
    </citation>
    <scope>NUCLEOTIDE SEQUENCE [LARGE SCALE GENOMIC DNA]</scope>
    <source>
        <strain evidence="1 2">JCM 12389</strain>
    </source>
</reference>
<evidence type="ECO:0000313" key="1">
    <source>
        <dbReference type="EMBL" id="GAA0480293.1"/>
    </source>
</evidence>
<dbReference type="InterPro" id="IPR018680">
    <property type="entry name" value="DUF2164"/>
</dbReference>
<keyword evidence="2" id="KW-1185">Reference proteome</keyword>
<dbReference type="Proteomes" id="UP001500880">
    <property type="component" value="Unassembled WGS sequence"/>
</dbReference>
<protein>
    <submittedName>
        <fullName evidence="1">DUF2164 domain-containing protein</fullName>
    </submittedName>
</protein>
<accession>A0ABN1AMW6</accession>
<dbReference type="EMBL" id="BAAADO010000001">
    <property type="protein sequence ID" value="GAA0480293.1"/>
    <property type="molecule type" value="Genomic_DNA"/>
</dbReference>
<organism evidence="1 2">
    <name type="scientific">Salinibacillus aidingensis</name>
    <dbReference type="NCBI Taxonomy" id="237684"/>
    <lineage>
        <taxon>Bacteria</taxon>
        <taxon>Bacillati</taxon>
        <taxon>Bacillota</taxon>
        <taxon>Bacilli</taxon>
        <taxon>Bacillales</taxon>
        <taxon>Bacillaceae</taxon>
        <taxon>Salinibacillus</taxon>
    </lineage>
</organism>
<dbReference type="Pfam" id="PF09932">
    <property type="entry name" value="DUF2164"/>
    <property type="match status" value="1"/>
</dbReference>
<gene>
    <name evidence="1" type="ORF">GCM10008986_01000</name>
</gene>